<evidence type="ECO:0000313" key="11">
    <source>
        <dbReference type="Proteomes" id="UP000310506"/>
    </source>
</evidence>
<dbReference type="GO" id="GO:0022857">
    <property type="term" value="F:transmembrane transporter activity"/>
    <property type="evidence" value="ECO:0007669"/>
    <property type="project" value="InterPro"/>
</dbReference>
<keyword evidence="5" id="KW-0029">Amino-acid transport</keyword>
<keyword evidence="3" id="KW-1003">Cell membrane</keyword>
<dbReference type="NCBIfam" id="TIGR01726">
    <property type="entry name" value="HEQRo_perm_3TM"/>
    <property type="match status" value="1"/>
</dbReference>
<proteinExistence type="inferred from homology"/>
<feature type="transmembrane region" description="Helical" evidence="8">
    <location>
        <begin position="326"/>
        <end position="349"/>
    </location>
</feature>
<dbReference type="Pfam" id="PF00528">
    <property type="entry name" value="BPD_transp_1"/>
    <property type="match status" value="1"/>
</dbReference>
<dbReference type="OrthoDB" id="9805999at2"/>
<dbReference type="SUPFAM" id="SSF161098">
    <property type="entry name" value="MetI-like"/>
    <property type="match status" value="1"/>
</dbReference>
<feature type="transmembrane region" description="Helical" evidence="8">
    <location>
        <begin position="361"/>
        <end position="384"/>
    </location>
</feature>
<dbReference type="GO" id="GO:0043190">
    <property type="term" value="C:ATP-binding cassette (ABC) transporter complex"/>
    <property type="evidence" value="ECO:0007669"/>
    <property type="project" value="InterPro"/>
</dbReference>
<dbReference type="SUPFAM" id="SSF53850">
    <property type="entry name" value="Periplasmic binding protein-like II"/>
    <property type="match status" value="1"/>
</dbReference>
<dbReference type="RefSeq" id="WP_136137632.1">
    <property type="nucleotide sequence ID" value="NZ_SDGV01000024.1"/>
</dbReference>
<gene>
    <name evidence="10" type="ORF">ESZ54_10600</name>
</gene>
<dbReference type="PANTHER" id="PTHR30614:SF0">
    <property type="entry name" value="L-CYSTINE TRANSPORT SYSTEM PERMEASE PROTEIN TCYL"/>
    <property type="match status" value="1"/>
</dbReference>
<keyword evidence="7 8" id="KW-0472">Membrane</keyword>
<evidence type="ECO:0000313" key="10">
    <source>
        <dbReference type="EMBL" id="THB60410.1"/>
    </source>
</evidence>
<keyword evidence="11" id="KW-1185">Reference proteome</keyword>
<evidence type="ECO:0000256" key="8">
    <source>
        <dbReference type="RuleBase" id="RU363032"/>
    </source>
</evidence>
<dbReference type="Pfam" id="PF00497">
    <property type="entry name" value="SBP_bac_3"/>
    <property type="match status" value="1"/>
</dbReference>
<dbReference type="InterPro" id="IPR035906">
    <property type="entry name" value="MetI-like_sf"/>
</dbReference>
<dbReference type="CDD" id="cd06261">
    <property type="entry name" value="TM_PBP2"/>
    <property type="match status" value="1"/>
</dbReference>
<dbReference type="InterPro" id="IPR000515">
    <property type="entry name" value="MetI-like"/>
</dbReference>
<dbReference type="PANTHER" id="PTHR30614">
    <property type="entry name" value="MEMBRANE COMPONENT OF AMINO ACID ABC TRANSPORTER"/>
    <property type="match status" value="1"/>
</dbReference>
<evidence type="ECO:0000259" key="9">
    <source>
        <dbReference type="PROSITE" id="PS50928"/>
    </source>
</evidence>
<dbReference type="InterPro" id="IPR001638">
    <property type="entry name" value="Solute-binding_3/MltF_N"/>
</dbReference>
<sequence>MEKLKQSKFKSILISLSIIFCTLAILLSQQTIQVEAKETIVVGTSGQTKPLNYFDGQNKLTGFEIELLNKIEQDLGDIEFKYEITEFASLFAGLDSNKFDLVANNLGEAKERREKYLFSKYPYVMTHNVLITKQGHKKDLTLADLKEKTFGVVPSSPQSQFLEAWNKDHPNEKVVIKYVDSDPSQIIRDVHSGKFDATIYATTYLNDVQKTFGIELQSHPIQDEEAIRPPGSYFIFAKDNLALRDRLDRQIEKYRQDGSLKTLSIEFLGEDNTKLTPEIIKQNDFVDQKLRGTEKETKTKSQNSKDGKLFAPEIIPGIIKDLLKKLPITIIITVISAIIGLILGFLISLAKIKKIPVLSQILTLFVSFMRGTPQLIQLFLAFYGLPLVMESISQHFTLAINVNNIPAILYVFIALGLNEAAYTSETFRAAILSVDKKEIEAARSIGMTGGQIMRRIILPSALLVATPSLGNSIISLLKGTSLAFTVTVIEIMGQARIIGGANLRFFEAYIAVALIYWVICIAIEHLVNRLEKKLSKGLTLDHHK</sequence>
<evidence type="ECO:0000256" key="1">
    <source>
        <dbReference type="ARBA" id="ARBA00004651"/>
    </source>
</evidence>
<organism evidence="10 11">
    <name type="scientific">Vagococcus silagei</name>
    <dbReference type="NCBI Taxonomy" id="2508885"/>
    <lineage>
        <taxon>Bacteria</taxon>
        <taxon>Bacillati</taxon>
        <taxon>Bacillota</taxon>
        <taxon>Bacilli</taxon>
        <taxon>Lactobacillales</taxon>
        <taxon>Enterococcaceae</taxon>
        <taxon>Vagococcus</taxon>
    </lineage>
</organism>
<dbReference type="InterPro" id="IPR010065">
    <property type="entry name" value="AA_ABC_transptr_permease_3TM"/>
</dbReference>
<reference evidence="10 11" key="1">
    <citation type="submission" date="2019-01" db="EMBL/GenBank/DDBJ databases">
        <title>Vagococcus silagei sp. nov. isolated from brewer's grain.</title>
        <authorList>
            <person name="Guu J.-R."/>
        </authorList>
    </citation>
    <scope>NUCLEOTIDE SEQUENCE [LARGE SCALE GENOMIC DNA]</scope>
    <source>
        <strain evidence="10 11">2B-2</strain>
    </source>
</reference>
<comment type="subcellular location">
    <subcellularLocation>
        <location evidence="1 8">Cell membrane</location>
        <topology evidence="1 8">Multi-pass membrane protein</topology>
    </subcellularLocation>
</comment>
<dbReference type="Gene3D" id="1.10.3720.10">
    <property type="entry name" value="MetI-like"/>
    <property type="match status" value="1"/>
</dbReference>
<dbReference type="AlphaFoldDB" id="A0A4S3B3R1"/>
<dbReference type="SMART" id="SM00062">
    <property type="entry name" value="PBPb"/>
    <property type="match status" value="1"/>
</dbReference>
<evidence type="ECO:0000256" key="4">
    <source>
        <dbReference type="ARBA" id="ARBA00022692"/>
    </source>
</evidence>
<keyword evidence="2 8" id="KW-0813">Transport</keyword>
<protein>
    <submittedName>
        <fullName evidence="10">Transporter substrate-binding domain-containing protein</fullName>
    </submittedName>
</protein>
<dbReference type="GO" id="GO:0006865">
    <property type="term" value="P:amino acid transport"/>
    <property type="evidence" value="ECO:0007669"/>
    <property type="project" value="UniProtKB-KW"/>
</dbReference>
<dbReference type="InterPro" id="IPR043429">
    <property type="entry name" value="ArtM/GltK/GlnP/TcyL/YhdX-like"/>
</dbReference>
<evidence type="ECO:0000256" key="5">
    <source>
        <dbReference type="ARBA" id="ARBA00022970"/>
    </source>
</evidence>
<evidence type="ECO:0000256" key="2">
    <source>
        <dbReference type="ARBA" id="ARBA00022448"/>
    </source>
</evidence>
<comment type="similarity">
    <text evidence="8">Belongs to the binding-protein-dependent transport system permease family.</text>
</comment>
<dbReference type="Proteomes" id="UP000310506">
    <property type="component" value="Unassembled WGS sequence"/>
</dbReference>
<feature type="transmembrane region" description="Helical" evidence="8">
    <location>
        <begin position="396"/>
        <end position="418"/>
    </location>
</feature>
<keyword evidence="4 8" id="KW-0812">Transmembrane</keyword>
<evidence type="ECO:0000256" key="6">
    <source>
        <dbReference type="ARBA" id="ARBA00022989"/>
    </source>
</evidence>
<evidence type="ECO:0000256" key="3">
    <source>
        <dbReference type="ARBA" id="ARBA00022475"/>
    </source>
</evidence>
<dbReference type="Gene3D" id="3.40.190.10">
    <property type="entry name" value="Periplasmic binding protein-like II"/>
    <property type="match status" value="2"/>
</dbReference>
<evidence type="ECO:0000256" key="7">
    <source>
        <dbReference type="ARBA" id="ARBA00023136"/>
    </source>
</evidence>
<name>A0A4S3B3R1_9ENTE</name>
<feature type="transmembrane region" description="Helical" evidence="8">
    <location>
        <begin position="508"/>
        <end position="527"/>
    </location>
</feature>
<dbReference type="PROSITE" id="PS50928">
    <property type="entry name" value="ABC_TM1"/>
    <property type="match status" value="1"/>
</dbReference>
<dbReference type="EMBL" id="SDGV01000024">
    <property type="protein sequence ID" value="THB60410.1"/>
    <property type="molecule type" value="Genomic_DNA"/>
</dbReference>
<keyword evidence="6 8" id="KW-1133">Transmembrane helix</keyword>
<accession>A0A4S3B3R1</accession>
<comment type="caution">
    <text evidence="10">The sequence shown here is derived from an EMBL/GenBank/DDBJ whole genome shotgun (WGS) entry which is preliminary data.</text>
</comment>
<feature type="domain" description="ABC transmembrane type-1" evidence="9">
    <location>
        <begin position="326"/>
        <end position="527"/>
    </location>
</feature>